<dbReference type="GO" id="GO:0003677">
    <property type="term" value="F:DNA binding"/>
    <property type="evidence" value="ECO:0007669"/>
    <property type="project" value="InterPro"/>
</dbReference>
<protein>
    <recommendedName>
        <fullName evidence="1">HNH nuclease domain-containing protein</fullName>
    </recommendedName>
</protein>
<evidence type="ECO:0000259" key="1">
    <source>
        <dbReference type="SMART" id="SM00507"/>
    </source>
</evidence>
<dbReference type="InterPro" id="IPR016177">
    <property type="entry name" value="DNA-bd_dom_sf"/>
</dbReference>
<evidence type="ECO:0000313" key="3">
    <source>
        <dbReference type="Proteomes" id="UP000241499"/>
    </source>
</evidence>
<dbReference type="GeneID" id="54986066"/>
<organism evidence="2 3">
    <name type="scientific">Escherichia phage DTL</name>
    <dbReference type="NCBI Taxonomy" id="2048061"/>
    <lineage>
        <taxon>Viruses</taxon>
        <taxon>Duplodnaviria</taxon>
        <taxon>Heunggongvirae</taxon>
        <taxon>Uroviricota</taxon>
        <taxon>Caudoviricetes</taxon>
        <taxon>Drexlerviridae</taxon>
        <taxon>Braunvirinae</taxon>
        <taxon>Loudonvirus</taxon>
        <taxon>Loudonvirus DTL</taxon>
    </lineage>
</organism>
<dbReference type="Proteomes" id="UP000241499">
    <property type="component" value="Segment"/>
</dbReference>
<dbReference type="SUPFAM" id="SSF54171">
    <property type="entry name" value="DNA-binding domain"/>
    <property type="match status" value="1"/>
</dbReference>
<dbReference type="EMBL" id="MG050172">
    <property type="protein sequence ID" value="ATW61789.1"/>
    <property type="molecule type" value="Genomic_DNA"/>
</dbReference>
<dbReference type="SMART" id="SM00507">
    <property type="entry name" value="HNHc"/>
    <property type="match status" value="1"/>
</dbReference>
<dbReference type="KEGG" id="vg:54986066"/>
<dbReference type="Pfam" id="PF13392">
    <property type="entry name" value="HNH_3"/>
    <property type="match status" value="1"/>
</dbReference>
<accession>A0A2H4PGL0</accession>
<dbReference type="SUPFAM" id="SSF54060">
    <property type="entry name" value="His-Me finger endonucleases"/>
    <property type="match status" value="1"/>
</dbReference>
<dbReference type="InterPro" id="IPR044925">
    <property type="entry name" value="His-Me_finger_sf"/>
</dbReference>
<dbReference type="RefSeq" id="YP_009795702.1">
    <property type="nucleotide sequence ID" value="NC_047893.1"/>
</dbReference>
<name>A0A2H4PGL0_9CAUD</name>
<proteinExistence type="predicted"/>
<dbReference type="InterPro" id="IPR003615">
    <property type="entry name" value="HNH_nuc"/>
</dbReference>
<feature type="domain" description="HNH nuclease" evidence="1">
    <location>
        <begin position="59"/>
        <end position="108"/>
    </location>
</feature>
<evidence type="ECO:0000313" key="2">
    <source>
        <dbReference type="EMBL" id="ATW61789.1"/>
    </source>
</evidence>
<reference evidence="2 3" key="1">
    <citation type="journal article" date="2017" name="J. Ind. Microbiol. Biotechnol.">
        <title>A novel bacteriophage (DTL-Phage) in an industrial fermentation process and CRISPR-based acquired resistance.</title>
        <authorList>
            <person name="Halter M.C."/>
            <person name="Zahn J.A."/>
        </authorList>
    </citation>
    <scope>NUCLEOTIDE SEQUENCE [LARGE SCALE GENOMIC DNA]</scope>
</reference>
<sequence>MDFSKYIYLVDGVPYFKERTIDTHTNNIDWDLKRWNKRHANKPCGCKLSNSGYHQVGIHAKLYCVHKIVYEIETGQKVPDEMVVDHIDGDKSNNHISNLRLATWSENTRNAKRRSDNKTGVTGVCYMSRTGKFAAYARYEKKRYHLGFYDNIDDAIAARAEFANGKFHKNHGR</sequence>
<dbReference type="Gene3D" id="3.90.75.20">
    <property type="match status" value="1"/>
</dbReference>
<keyword evidence="3" id="KW-1185">Reference proteome</keyword>